<dbReference type="InterPro" id="IPR000631">
    <property type="entry name" value="CARKD"/>
</dbReference>
<evidence type="ECO:0000259" key="20">
    <source>
        <dbReference type="PROSITE" id="PS51383"/>
    </source>
</evidence>
<evidence type="ECO:0000256" key="11">
    <source>
        <dbReference type="ARBA" id="ARBA00023235"/>
    </source>
</evidence>
<organism evidence="22 23">
    <name type="scientific">Jiangella asiatica</name>
    <dbReference type="NCBI Taxonomy" id="2530372"/>
    <lineage>
        <taxon>Bacteria</taxon>
        <taxon>Bacillati</taxon>
        <taxon>Actinomycetota</taxon>
        <taxon>Actinomycetes</taxon>
        <taxon>Jiangellales</taxon>
        <taxon>Jiangellaceae</taxon>
        <taxon>Jiangella</taxon>
    </lineage>
</organism>
<evidence type="ECO:0000256" key="15">
    <source>
        <dbReference type="ARBA" id="ARBA00048238"/>
    </source>
</evidence>
<reference evidence="22 23" key="1">
    <citation type="submission" date="2019-03" db="EMBL/GenBank/DDBJ databases">
        <title>Draft genome sequences of novel Actinobacteria.</title>
        <authorList>
            <person name="Sahin N."/>
            <person name="Ay H."/>
            <person name="Saygin H."/>
        </authorList>
    </citation>
    <scope>NUCLEOTIDE SEQUENCE [LARGE SCALE GENOMIC DNA]</scope>
    <source>
        <strain evidence="22 23">5K138</strain>
    </source>
</reference>
<evidence type="ECO:0000256" key="6">
    <source>
        <dbReference type="ARBA" id="ARBA00022741"/>
    </source>
</evidence>
<comment type="similarity">
    <text evidence="4 19">In the C-terminal section; belongs to the NnrD/CARKD family.</text>
</comment>
<comment type="catalytic activity">
    <reaction evidence="15 17 19">
        <text>(6S)-NADHX + ADP = AMP + phosphate + NADH + H(+)</text>
        <dbReference type="Rhea" id="RHEA:32223"/>
        <dbReference type="ChEBI" id="CHEBI:15378"/>
        <dbReference type="ChEBI" id="CHEBI:43474"/>
        <dbReference type="ChEBI" id="CHEBI:57945"/>
        <dbReference type="ChEBI" id="CHEBI:64074"/>
        <dbReference type="ChEBI" id="CHEBI:456215"/>
        <dbReference type="ChEBI" id="CHEBI:456216"/>
        <dbReference type="EC" id="4.2.1.136"/>
    </reaction>
</comment>
<comment type="similarity">
    <text evidence="18">Belongs to the NnrE/AIBP family.</text>
</comment>
<comment type="caution">
    <text evidence="18">Lacks conserved residue(s) required for the propagation of feature annotation.</text>
</comment>
<evidence type="ECO:0000256" key="10">
    <source>
        <dbReference type="ARBA" id="ARBA00023027"/>
    </source>
</evidence>
<evidence type="ECO:0000256" key="4">
    <source>
        <dbReference type="ARBA" id="ARBA00009524"/>
    </source>
</evidence>
<gene>
    <name evidence="18" type="primary">nnrE</name>
    <name evidence="17" type="synonym">nnrD</name>
    <name evidence="22" type="ORF">E1269_21865</name>
</gene>
<dbReference type="GO" id="GO:0005524">
    <property type="term" value="F:ATP binding"/>
    <property type="evidence" value="ECO:0007669"/>
    <property type="project" value="UniProtKB-UniRule"/>
</dbReference>
<evidence type="ECO:0000256" key="5">
    <source>
        <dbReference type="ARBA" id="ARBA00022723"/>
    </source>
</evidence>
<dbReference type="SUPFAM" id="SSF64153">
    <property type="entry name" value="YjeF N-terminal domain-like"/>
    <property type="match status" value="1"/>
</dbReference>
<feature type="binding site" evidence="17">
    <location>
        <position position="254"/>
    </location>
    <ligand>
        <name>(6S)-NADPHX</name>
        <dbReference type="ChEBI" id="CHEBI:64076"/>
    </ligand>
</feature>
<feature type="domain" description="YjeF C-terminal" evidence="20">
    <location>
        <begin position="219"/>
        <end position="475"/>
    </location>
</feature>
<comment type="function">
    <text evidence="18">Catalyzes the epimerization of the S- and R-forms of NAD(P)HX, a damaged form of NAD(P)H that is a result of enzymatic or heat-dependent hydration. This is a prerequisite for the S-specific NAD(P)H-hydrate dehydratase to allow the repair of both epimers of NAD(P)HX.</text>
</comment>
<comment type="similarity">
    <text evidence="3 19">In the N-terminal section; belongs to the NnrE/AIBP family.</text>
</comment>
<dbReference type="GO" id="GO:0052856">
    <property type="term" value="F:NAD(P)HX epimerase activity"/>
    <property type="evidence" value="ECO:0007669"/>
    <property type="project" value="UniProtKB-UniRule"/>
</dbReference>
<feature type="binding site" evidence="17">
    <location>
        <position position="351"/>
    </location>
    <ligand>
        <name>(6S)-NADPHX</name>
        <dbReference type="ChEBI" id="CHEBI:64076"/>
    </ligand>
</feature>
<dbReference type="Proteomes" id="UP000294739">
    <property type="component" value="Unassembled WGS sequence"/>
</dbReference>
<dbReference type="PANTHER" id="PTHR12592:SF0">
    <property type="entry name" value="ATP-DEPENDENT (S)-NAD(P)H-HYDRATE DEHYDRATASE"/>
    <property type="match status" value="1"/>
</dbReference>
<feature type="binding site" evidence="17">
    <location>
        <position position="417"/>
    </location>
    <ligand>
        <name>AMP</name>
        <dbReference type="ChEBI" id="CHEBI:456215"/>
    </ligand>
</feature>
<evidence type="ECO:0000256" key="13">
    <source>
        <dbReference type="ARBA" id="ARBA00023268"/>
    </source>
</evidence>
<dbReference type="AlphaFoldDB" id="A0A4R5CU40"/>
<sequence>MRTVHTVEEIRAAEDALMATLPPGALMQRAVAGLVSTCARILGGPYGARVVVLAGGGNNGGDALWAGARLAGRGASVDAVLLRPDRAHPEGLAAFRDAGGRVTAGDDVRAGAALARADLVLDGILGIGGRGGLSDDAAELAARARADAGLIIAVDLPSGVDPDTGEAPGAHVVADVTVTFGTGKTALVVDPAAAAAGAVHAVDIGLAPYLPGPRTTVLEDADVAALLPEPGRESDKYSRGVVGVLAGSGQYPGAALLAVGGALRGGAGMVRYAGPDAVAATVRSRWPETIAGPSVAEVGRVQAWTVGSGLGDGRGADVAAAVGAGLPVLVDADGLRSLPDRFAGPALLTPHAGELARLLGVERAEIEARRLHHARAAAGRWNATVLLKGTTTLVVAPDGRVRVNSTGTSALAAAGTGDVLAGLAGSLLAAGLEPLDAGSVAAYVHGLAGQRAAAAGGYPSAGDVLQQLPAVLGSLRQADTAQG</sequence>
<comment type="catalytic activity">
    <reaction evidence="1 18 19">
        <text>(6R)-NADHX = (6S)-NADHX</text>
        <dbReference type="Rhea" id="RHEA:32215"/>
        <dbReference type="ChEBI" id="CHEBI:64074"/>
        <dbReference type="ChEBI" id="CHEBI:64075"/>
        <dbReference type="EC" id="5.1.99.6"/>
    </reaction>
</comment>
<feature type="binding site" evidence="18">
    <location>
        <position position="158"/>
    </location>
    <ligand>
        <name>K(+)</name>
        <dbReference type="ChEBI" id="CHEBI:29103"/>
    </ligand>
</feature>
<evidence type="ECO:0000256" key="12">
    <source>
        <dbReference type="ARBA" id="ARBA00023239"/>
    </source>
</evidence>
<feature type="binding site" evidence="17">
    <location>
        <position position="418"/>
    </location>
    <ligand>
        <name>(6S)-NADPHX</name>
        <dbReference type="ChEBI" id="CHEBI:64076"/>
    </ligand>
</feature>
<dbReference type="OrthoDB" id="9806925at2"/>
<dbReference type="GO" id="GO:0110051">
    <property type="term" value="P:metabolite repair"/>
    <property type="evidence" value="ECO:0007669"/>
    <property type="project" value="TreeGrafter"/>
</dbReference>
<evidence type="ECO:0000313" key="23">
    <source>
        <dbReference type="Proteomes" id="UP000294739"/>
    </source>
</evidence>
<dbReference type="InParanoid" id="A0A4R5CU40"/>
<feature type="binding site" evidence="17">
    <location>
        <begin position="388"/>
        <end position="392"/>
    </location>
    <ligand>
        <name>AMP</name>
        <dbReference type="ChEBI" id="CHEBI:456215"/>
    </ligand>
</feature>
<dbReference type="HAMAP" id="MF_01965">
    <property type="entry name" value="NADHX_dehydratase"/>
    <property type="match status" value="1"/>
</dbReference>
<dbReference type="Pfam" id="PF01256">
    <property type="entry name" value="Carb_kinase"/>
    <property type="match status" value="1"/>
</dbReference>
<keyword evidence="6 17" id="KW-0547">Nucleotide-binding</keyword>
<name>A0A4R5CU40_9ACTN</name>
<dbReference type="SUPFAM" id="SSF53613">
    <property type="entry name" value="Ribokinase-like"/>
    <property type="match status" value="1"/>
</dbReference>
<evidence type="ECO:0000313" key="22">
    <source>
        <dbReference type="EMBL" id="TDE02441.1"/>
    </source>
</evidence>
<dbReference type="PIRSF" id="PIRSF017184">
    <property type="entry name" value="Nnr"/>
    <property type="match status" value="1"/>
</dbReference>
<keyword evidence="23" id="KW-1185">Reference proteome</keyword>
<evidence type="ECO:0000256" key="14">
    <source>
        <dbReference type="ARBA" id="ARBA00025153"/>
    </source>
</evidence>
<dbReference type="PANTHER" id="PTHR12592">
    <property type="entry name" value="ATP-DEPENDENT (S)-NAD(P)H-HYDRATE DEHYDRATASE FAMILY MEMBER"/>
    <property type="match status" value="1"/>
</dbReference>
<evidence type="ECO:0000256" key="3">
    <source>
        <dbReference type="ARBA" id="ARBA00006001"/>
    </source>
</evidence>
<dbReference type="GO" id="GO:0046496">
    <property type="term" value="P:nicotinamide nucleotide metabolic process"/>
    <property type="evidence" value="ECO:0007669"/>
    <property type="project" value="UniProtKB-UniRule"/>
</dbReference>
<feature type="binding site" evidence="17">
    <location>
        <position position="309"/>
    </location>
    <ligand>
        <name>(6S)-NADPHX</name>
        <dbReference type="ChEBI" id="CHEBI:64076"/>
    </ligand>
</feature>
<comment type="similarity">
    <text evidence="17">Belongs to the NnrD/CARKD family.</text>
</comment>
<comment type="function">
    <text evidence="14 19">Bifunctional enzyme that catalyzes the epimerization of the S- and R-forms of NAD(P)HX and the dehydration of the S-form of NAD(P)HX at the expense of ADP, which is converted to AMP. This allows the repair of both epimers of NAD(P)HX, a damaged form of NAD(P)H that is a result of enzymatic or heat-dependent hydration.</text>
</comment>
<evidence type="ECO:0000256" key="16">
    <source>
        <dbReference type="ARBA" id="ARBA00049209"/>
    </source>
</evidence>
<evidence type="ECO:0000256" key="19">
    <source>
        <dbReference type="PIRNR" id="PIRNR017184"/>
    </source>
</evidence>
<keyword evidence="7 17" id="KW-0067">ATP-binding</keyword>
<dbReference type="InterPro" id="IPR036652">
    <property type="entry name" value="YjeF_N_dom_sf"/>
</dbReference>
<evidence type="ECO:0000256" key="2">
    <source>
        <dbReference type="ARBA" id="ARBA00000909"/>
    </source>
</evidence>
<evidence type="ECO:0000256" key="8">
    <source>
        <dbReference type="ARBA" id="ARBA00022857"/>
    </source>
</evidence>
<dbReference type="HAMAP" id="MF_01966">
    <property type="entry name" value="NADHX_epimerase"/>
    <property type="match status" value="1"/>
</dbReference>
<comment type="catalytic activity">
    <reaction evidence="2 18 19">
        <text>(6R)-NADPHX = (6S)-NADPHX</text>
        <dbReference type="Rhea" id="RHEA:32227"/>
        <dbReference type="ChEBI" id="CHEBI:64076"/>
        <dbReference type="ChEBI" id="CHEBI:64077"/>
        <dbReference type="EC" id="5.1.99.6"/>
    </reaction>
</comment>
<accession>A0A4R5CU40</accession>
<dbReference type="Gene3D" id="3.40.1190.20">
    <property type="match status" value="1"/>
</dbReference>
<dbReference type="Gene3D" id="3.40.50.10260">
    <property type="entry name" value="YjeF N-terminal domain"/>
    <property type="match status" value="1"/>
</dbReference>
<comment type="caution">
    <text evidence="22">The sequence shown here is derived from an EMBL/GenBank/DDBJ whole genome shotgun (WGS) entry which is preliminary data.</text>
</comment>
<dbReference type="InterPro" id="IPR030677">
    <property type="entry name" value="Nnr"/>
</dbReference>
<dbReference type="CDD" id="cd01171">
    <property type="entry name" value="YXKO-related"/>
    <property type="match status" value="1"/>
</dbReference>
<dbReference type="Pfam" id="PF03853">
    <property type="entry name" value="YjeF_N"/>
    <property type="match status" value="1"/>
</dbReference>
<evidence type="ECO:0000256" key="9">
    <source>
        <dbReference type="ARBA" id="ARBA00022958"/>
    </source>
</evidence>
<comment type="cofactor">
    <cofactor evidence="18 19">
        <name>K(+)</name>
        <dbReference type="ChEBI" id="CHEBI:29103"/>
    </cofactor>
    <text evidence="18 19">Binds 1 potassium ion per subunit.</text>
</comment>
<feature type="binding site" evidence="18">
    <location>
        <position position="122"/>
    </location>
    <ligand>
        <name>K(+)</name>
        <dbReference type="ChEBI" id="CHEBI:29103"/>
    </ligand>
</feature>
<dbReference type="RefSeq" id="WP_131898487.1">
    <property type="nucleotide sequence ID" value="NZ_SMKZ01000036.1"/>
</dbReference>
<dbReference type="EC" id="5.1.99.6" evidence="19"/>
<proteinExistence type="inferred from homology"/>
<dbReference type="InterPro" id="IPR029056">
    <property type="entry name" value="Ribokinase-like"/>
</dbReference>
<dbReference type="InterPro" id="IPR004443">
    <property type="entry name" value="YjeF_N_dom"/>
</dbReference>
<keyword evidence="13" id="KW-0511">Multifunctional enzyme</keyword>
<evidence type="ECO:0000256" key="17">
    <source>
        <dbReference type="HAMAP-Rule" id="MF_01965"/>
    </source>
</evidence>
<evidence type="ECO:0000256" key="7">
    <source>
        <dbReference type="ARBA" id="ARBA00022840"/>
    </source>
</evidence>
<dbReference type="PROSITE" id="PS51385">
    <property type="entry name" value="YJEF_N"/>
    <property type="match status" value="1"/>
</dbReference>
<dbReference type="GO" id="GO:0046872">
    <property type="term" value="F:metal ion binding"/>
    <property type="evidence" value="ECO:0007669"/>
    <property type="project" value="UniProtKB-UniRule"/>
</dbReference>
<comment type="cofactor">
    <cofactor evidence="17">
        <name>Mg(2+)</name>
        <dbReference type="ChEBI" id="CHEBI:18420"/>
    </cofactor>
</comment>
<comment type="function">
    <text evidence="17">Catalyzes the dehydration of the S-form of NAD(P)HX at the expense of ADP, which is converted to AMP. Together with NAD(P)HX epimerase, which catalyzes the epimerization of the S- and R-forms, the enzyme allows the repair of both epimers of NAD(P)HX, a damaged form of NAD(P)H that is a result of enzymatic or heat-dependent hydration.</text>
</comment>
<dbReference type="EC" id="4.2.1.136" evidence="19"/>
<dbReference type="FunCoup" id="A0A4R5CU40">
    <property type="interactions" value="86"/>
</dbReference>
<keyword evidence="5 18" id="KW-0479">Metal-binding</keyword>
<dbReference type="PROSITE" id="PS51383">
    <property type="entry name" value="YJEF_C_3"/>
    <property type="match status" value="1"/>
</dbReference>
<feature type="binding site" evidence="18">
    <location>
        <position position="155"/>
    </location>
    <ligand>
        <name>(6S)-NADPHX</name>
        <dbReference type="ChEBI" id="CHEBI:64076"/>
    </ligand>
</feature>
<keyword evidence="11 18" id="KW-0413">Isomerase</keyword>
<feature type="binding site" evidence="18">
    <location>
        <begin position="58"/>
        <end position="62"/>
    </location>
    <ligand>
        <name>(6S)-NADPHX</name>
        <dbReference type="ChEBI" id="CHEBI:64076"/>
    </ligand>
</feature>
<feature type="domain" description="YjeF N-terminal" evidence="21">
    <location>
        <begin position="10"/>
        <end position="212"/>
    </location>
</feature>
<protein>
    <recommendedName>
        <fullName evidence="19">Bifunctional NAD(P)H-hydrate repair enzyme</fullName>
    </recommendedName>
    <alternativeName>
        <fullName evidence="19">Nicotinamide nucleotide repair protein</fullName>
    </alternativeName>
    <domain>
        <recommendedName>
            <fullName evidence="19">ADP-dependent (S)-NAD(P)H-hydrate dehydratase</fullName>
            <ecNumber evidence="19">4.2.1.136</ecNumber>
        </recommendedName>
        <alternativeName>
            <fullName evidence="19">ADP-dependent NAD(P)HX dehydratase</fullName>
        </alternativeName>
    </domain>
    <domain>
        <recommendedName>
            <fullName evidence="19">NAD(P)H-hydrate epimerase</fullName>
            <ecNumber evidence="19">5.1.99.6</ecNumber>
        </recommendedName>
    </domain>
</protein>
<comment type="subunit">
    <text evidence="17">Homotetramer.</text>
</comment>
<evidence type="ECO:0000259" key="21">
    <source>
        <dbReference type="PROSITE" id="PS51385"/>
    </source>
</evidence>
<comment type="catalytic activity">
    <reaction evidence="16 17 19">
        <text>(6S)-NADPHX + ADP = AMP + phosphate + NADPH + H(+)</text>
        <dbReference type="Rhea" id="RHEA:32235"/>
        <dbReference type="ChEBI" id="CHEBI:15378"/>
        <dbReference type="ChEBI" id="CHEBI:43474"/>
        <dbReference type="ChEBI" id="CHEBI:57783"/>
        <dbReference type="ChEBI" id="CHEBI:64076"/>
        <dbReference type="ChEBI" id="CHEBI:456215"/>
        <dbReference type="ChEBI" id="CHEBI:456216"/>
        <dbReference type="EC" id="4.2.1.136"/>
    </reaction>
</comment>
<evidence type="ECO:0000256" key="1">
    <source>
        <dbReference type="ARBA" id="ARBA00000013"/>
    </source>
</evidence>
<dbReference type="EMBL" id="SMKZ01000036">
    <property type="protein sequence ID" value="TDE02441.1"/>
    <property type="molecule type" value="Genomic_DNA"/>
</dbReference>
<feature type="binding site" evidence="18">
    <location>
        <position position="59"/>
    </location>
    <ligand>
        <name>K(+)</name>
        <dbReference type="ChEBI" id="CHEBI:29103"/>
    </ligand>
</feature>
<dbReference type="NCBIfam" id="TIGR00196">
    <property type="entry name" value="yjeF_cterm"/>
    <property type="match status" value="1"/>
</dbReference>
<keyword evidence="12 17" id="KW-0456">Lyase</keyword>
<keyword evidence="9 18" id="KW-0630">Potassium</keyword>
<keyword evidence="8 17" id="KW-0521">NADP</keyword>
<keyword evidence="10 17" id="KW-0520">NAD</keyword>
<evidence type="ECO:0000256" key="18">
    <source>
        <dbReference type="HAMAP-Rule" id="MF_01966"/>
    </source>
</evidence>
<feature type="binding site" evidence="18">
    <location>
        <begin position="126"/>
        <end position="132"/>
    </location>
    <ligand>
        <name>(6S)-NADPHX</name>
        <dbReference type="ChEBI" id="CHEBI:64076"/>
    </ligand>
</feature>
<dbReference type="GO" id="GO:0052855">
    <property type="term" value="F:ADP-dependent NAD(P)H-hydrate dehydratase activity"/>
    <property type="evidence" value="ECO:0007669"/>
    <property type="project" value="UniProtKB-UniRule"/>
</dbReference>